<evidence type="ECO:0000313" key="3">
    <source>
        <dbReference type="Proteomes" id="UP000279833"/>
    </source>
</evidence>
<gene>
    <name evidence="2" type="ORF">SCUD_LOCUS12261</name>
</gene>
<sequence length="122" mass="14264">MKVKVQAEYTETNERVKSVRANKQKYVEELAKTVEKASREGNMKQLYDTIKKLERKYSKPERLVNNKEDNPITEIQRQRNTWVQHFVVLLNRPASLNPPDIEAAPIDLLIDNTPMIKEISKT</sequence>
<protein>
    <submittedName>
        <fullName evidence="4">DUF148 domain-containing protein</fullName>
    </submittedName>
</protein>
<evidence type="ECO:0000313" key="4">
    <source>
        <dbReference type="WBParaSite" id="SCUD_0001226401-mRNA-1"/>
    </source>
</evidence>
<dbReference type="WBParaSite" id="SCUD_0001226401-mRNA-1">
    <property type="protein sequence ID" value="SCUD_0001226401-mRNA-1"/>
    <property type="gene ID" value="SCUD_0001226401"/>
</dbReference>
<name>A0A183KB73_9TREM</name>
<proteinExistence type="predicted"/>
<keyword evidence="3" id="KW-1185">Reference proteome</keyword>
<reference evidence="2 3" key="2">
    <citation type="submission" date="2018-11" db="EMBL/GenBank/DDBJ databases">
        <authorList>
            <consortium name="Pathogen Informatics"/>
        </authorList>
    </citation>
    <scope>NUCLEOTIDE SEQUENCE [LARGE SCALE GENOMIC DNA]</scope>
    <source>
        <strain evidence="2">Dakar</strain>
        <strain evidence="3">Dakar, Senegal</strain>
    </source>
</reference>
<feature type="coiled-coil region" evidence="1">
    <location>
        <begin position="9"/>
        <end position="56"/>
    </location>
</feature>
<organism evidence="4">
    <name type="scientific">Schistosoma curassoni</name>
    <dbReference type="NCBI Taxonomy" id="6186"/>
    <lineage>
        <taxon>Eukaryota</taxon>
        <taxon>Metazoa</taxon>
        <taxon>Spiralia</taxon>
        <taxon>Lophotrochozoa</taxon>
        <taxon>Platyhelminthes</taxon>
        <taxon>Trematoda</taxon>
        <taxon>Digenea</taxon>
        <taxon>Strigeidida</taxon>
        <taxon>Schistosomatoidea</taxon>
        <taxon>Schistosomatidae</taxon>
        <taxon>Schistosoma</taxon>
    </lineage>
</organism>
<dbReference type="EMBL" id="UZAK01034990">
    <property type="protein sequence ID" value="VDP48086.1"/>
    <property type="molecule type" value="Genomic_DNA"/>
</dbReference>
<evidence type="ECO:0000256" key="1">
    <source>
        <dbReference type="SAM" id="Coils"/>
    </source>
</evidence>
<dbReference type="AlphaFoldDB" id="A0A183KB73"/>
<dbReference type="Proteomes" id="UP000279833">
    <property type="component" value="Unassembled WGS sequence"/>
</dbReference>
<reference evidence="4" key="1">
    <citation type="submission" date="2016-06" db="UniProtKB">
        <authorList>
            <consortium name="WormBaseParasite"/>
        </authorList>
    </citation>
    <scope>IDENTIFICATION</scope>
</reference>
<evidence type="ECO:0000313" key="2">
    <source>
        <dbReference type="EMBL" id="VDP48086.1"/>
    </source>
</evidence>
<keyword evidence="1" id="KW-0175">Coiled coil</keyword>
<accession>A0A183KB73</accession>